<dbReference type="Proteomes" id="UP001482620">
    <property type="component" value="Unassembled WGS sequence"/>
</dbReference>
<name>A0ABV0TNL3_9TELE</name>
<gene>
    <name evidence="2" type="ORF">ILYODFUR_032385</name>
</gene>
<keyword evidence="3" id="KW-1185">Reference proteome</keyword>
<dbReference type="EMBL" id="JAHRIQ010040003">
    <property type="protein sequence ID" value="MEQ2234497.1"/>
    <property type="molecule type" value="Genomic_DNA"/>
</dbReference>
<accession>A0ABV0TNL3</accession>
<keyword evidence="1" id="KW-0472">Membrane</keyword>
<proteinExistence type="predicted"/>
<sequence>MLQVFYETGVQKIVHSCEVEAILELRRSRCQQVEVALLLLFLIDPFLGTLPLVVDTVDFFWMTVLSGVGCCAAWRIFPNIFLLLDICYDALPCQRVVSYNQEQLIKISKAQIILQLQPQIPDELKRRHHG</sequence>
<keyword evidence="1" id="KW-0812">Transmembrane</keyword>
<reference evidence="2 3" key="1">
    <citation type="submission" date="2021-06" db="EMBL/GenBank/DDBJ databases">
        <authorList>
            <person name="Palmer J.M."/>
        </authorList>
    </citation>
    <scope>NUCLEOTIDE SEQUENCE [LARGE SCALE GENOMIC DNA]</scope>
    <source>
        <strain evidence="3">if_2019</strain>
        <tissue evidence="2">Muscle</tissue>
    </source>
</reference>
<feature type="transmembrane region" description="Helical" evidence="1">
    <location>
        <begin position="35"/>
        <end position="53"/>
    </location>
</feature>
<comment type="caution">
    <text evidence="2">The sequence shown here is derived from an EMBL/GenBank/DDBJ whole genome shotgun (WGS) entry which is preliminary data.</text>
</comment>
<evidence type="ECO:0000313" key="2">
    <source>
        <dbReference type="EMBL" id="MEQ2234497.1"/>
    </source>
</evidence>
<organism evidence="2 3">
    <name type="scientific">Ilyodon furcidens</name>
    <name type="common">goldbreast splitfin</name>
    <dbReference type="NCBI Taxonomy" id="33524"/>
    <lineage>
        <taxon>Eukaryota</taxon>
        <taxon>Metazoa</taxon>
        <taxon>Chordata</taxon>
        <taxon>Craniata</taxon>
        <taxon>Vertebrata</taxon>
        <taxon>Euteleostomi</taxon>
        <taxon>Actinopterygii</taxon>
        <taxon>Neopterygii</taxon>
        <taxon>Teleostei</taxon>
        <taxon>Neoteleostei</taxon>
        <taxon>Acanthomorphata</taxon>
        <taxon>Ovalentaria</taxon>
        <taxon>Atherinomorphae</taxon>
        <taxon>Cyprinodontiformes</taxon>
        <taxon>Goodeidae</taxon>
        <taxon>Ilyodon</taxon>
    </lineage>
</organism>
<protein>
    <submittedName>
        <fullName evidence="2">Uncharacterized protein</fullName>
    </submittedName>
</protein>
<evidence type="ECO:0000256" key="1">
    <source>
        <dbReference type="SAM" id="Phobius"/>
    </source>
</evidence>
<evidence type="ECO:0000313" key="3">
    <source>
        <dbReference type="Proteomes" id="UP001482620"/>
    </source>
</evidence>
<feature type="transmembrane region" description="Helical" evidence="1">
    <location>
        <begin position="59"/>
        <end position="77"/>
    </location>
</feature>
<keyword evidence="1" id="KW-1133">Transmembrane helix</keyword>